<reference evidence="1 2" key="1">
    <citation type="submission" date="2020-01" db="EMBL/GenBank/DDBJ databases">
        <title>Ponticoccus aerotolerans gen. nov., sp. nov., an anaerobic bacterium and proposal of Ponticoccusceae fam. nov., Ponticoccusles ord. nov. and Ponticoccuse classis nov. in the phylum Kiritimatiellaeota.</title>
        <authorList>
            <person name="Zhou L.Y."/>
            <person name="Du Z.J."/>
        </authorList>
    </citation>
    <scope>NUCLEOTIDE SEQUENCE [LARGE SCALE GENOMIC DNA]</scope>
    <source>
        <strain evidence="1 2">S-5007</strain>
    </source>
</reference>
<dbReference type="InterPro" id="IPR014903">
    <property type="entry name" value="DUF1796"/>
</dbReference>
<dbReference type="KEGG" id="taer:GT409_01010"/>
<dbReference type="AlphaFoldDB" id="A0A6P1M7D6"/>
<dbReference type="RefSeq" id="WP_160626122.1">
    <property type="nucleotide sequence ID" value="NZ_CP047593.1"/>
</dbReference>
<evidence type="ECO:0008006" key="3">
    <source>
        <dbReference type="Google" id="ProtNLM"/>
    </source>
</evidence>
<gene>
    <name evidence="1" type="ORF">GT409_01010</name>
</gene>
<accession>A0A6P1M7D6</accession>
<dbReference type="Proteomes" id="UP000464954">
    <property type="component" value="Chromosome"/>
</dbReference>
<sequence length="231" mass="27725">MGNKSRIIPIGGFCSVAKELERRGLRDGSLPFDWVMTDLDSVSRLLERQFDRLFCPDALRRKEGMPHVVAHKNYYFDFYHDFPEHVSIEQVLPVVRAKYERRIQRIYEWLGEADRILFIHYVLTDADRLKEEIDRFFRVVTKLSNAKVDLLVVAVRDERIDPCICKLDRVTVIQVDSDPGQNVCRKFIQKNKSVQNWVGEYVQNFYSRRRQLKNRYLYFQKKIRKKKSWHH</sequence>
<evidence type="ECO:0000313" key="1">
    <source>
        <dbReference type="EMBL" id="QHI68088.1"/>
    </source>
</evidence>
<organism evidence="1 2">
    <name type="scientific">Tichowtungia aerotolerans</name>
    <dbReference type="NCBI Taxonomy" id="2697043"/>
    <lineage>
        <taxon>Bacteria</taxon>
        <taxon>Pseudomonadati</taxon>
        <taxon>Kiritimatiellota</taxon>
        <taxon>Tichowtungiia</taxon>
        <taxon>Tichowtungiales</taxon>
        <taxon>Tichowtungiaceae</taxon>
        <taxon>Tichowtungia</taxon>
    </lineage>
</organism>
<proteinExistence type="predicted"/>
<dbReference type="Pfam" id="PF08795">
    <property type="entry name" value="DUF1796"/>
    <property type="match status" value="1"/>
</dbReference>
<protein>
    <recommendedName>
        <fullName evidence="3">Papain-like cysteine peptidase</fullName>
    </recommendedName>
</protein>
<keyword evidence="2" id="KW-1185">Reference proteome</keyword>
<dbReference type="EMBL" id="CP047593">
    <property type="protein sequence ID" value="QHI68088.1"/>
    <property type="molecule type" value="Genomic_DNA"/>
</dbReference>
<evidence type="ECO:0000313" key="2">
    <source>
        <dbReference type="Proteomes" id="UP000464954"/>
    </source>
</evidence>
<name>A0A6P1M7D6_9BACT</name>